<dbReference type="EMBL" id="JACJVR010000018">
    <property type="protein sequence ID" value="MBB6690811.1"/>
    <property type="molecule type" value="Genomic_DNA"/>
</dbReference>
<keyword evidence="13" id="KW-1185">Reference proteome</keyword>
<evidence type="ECO:0000313" key="13">
    <source>
        <dbReference type="Proteomes" id="UP000553776"/>
    </source>
</evidence>
<feature type="transmembrane region" description="Helical" evidence="10">
    <location>
        <begin position="31"/>
        <end position="50"/>
    </location>
</feature>
<dbReference type="InterPro" id="IPR004680">
    <property type="entry name" value="Cit_transptr-like_dom"/>
</dbReference>
<feature type="transmembrane region" description="Helical" evidence="10">
    <location>
        <begin position="6"/>
        <end position="24"/>
    </location>
</feature>
<dbReference type="GO" id="GO:0015105">
    <property type="term" value="F:arsenite transmembrane transporter activity"/>
    <property type="evidence" value="ECO:0007669"/>
    <property type="project" value="InterPro"/>
</dbReference>
<keyword evidence="9 10" id="KW-0472">Membrane</keyword>
<feature type="domain" description="Citrate transporter-like" evidence="11">
    <location>
        <begin position="19"/>
        <end position="390"/>
    </location>
</feature>
<evidence type="ECO:0000259" key="11">
    <source>
        <dbReference type="Pfam" id="PF03600"/>
    </source>
</evidence>
<feature type="transmembrane region" description="Helical" evidence="10">
    <location>
        <begin position="97"/>
        <end position="115"/>
    </location>
</feature>
<organism evidence="12 13">
    <name type="scientific">Cohnella xylanilytica</name>
    <dbReference type="NCBI Taxonomy" id="557555"/>
    <lineage>
        <taxon>Bacteria</taxon>
        <taxon>Bacillati</taxon>
        <taxon>Bacillota</taxon>
        <taxon>Bacilli</taxon>
        <taxon>Bacillales</taxon>
        <taxon>Paenibacillaceae</taxon>
        <taxon>Cohnella</taxon>
    </lineage>
</organism>
<comment type="similarity">
    <text evidence="2">Belongs to the ArsB family.</text>
</comment>
<accession>A0A841TY08</accession>
<feature type="transmembrane region" description="Helical" evidence="10">
    <location>
        <begin position="397"/>
        <end position="416"/>
    </location>
</feature>
<feature type="transmembrane region" description="Helical" evidence="10">
    <location>
        <begin position="428"/>
        <end position="451"/>
    </location>
</feature>
<dbReference type="GO" id="GO:0046685">
    <property type="term" value="P:response to arsenic-containing substance"/>
    <property type="evidence" value="ECO:0007669"/>
    <property type="project" value="UniProtKB-KW"/>
</dbReference>
<feature type="transmembrane region" description="Helical" evidence="10">
    <location>
        <begin position="62"/>
        <end position="85"/>
    </location>
</feature>
<feature type="transmembrane region" description="Helical" evidence="10">
    <location>
        <begin position="149"/>
        <end position="171"/>
    </location>
</feature>
<dbReference type="GO" id="GO:0005886">
    <property type="term" value="C:plasma membrane"/>
    <property type="evidence" value="ECO:0007669"/>
    <property type="project" value="UniProtKB-SubCell"/>
</dbReference>
<feature type="transmembrane region" description="Helical" evidence="10">
    <location>
        <begin position="121"/>
        <end position="137"/>
    </location>
</feature>
<reference evidence="12 13" key="1">
    <citation type="submission" date="2020-08" db="EMBL/GenBank/DDBJ databases">
        <title>Cohnella phylogeny.</title>
        <authorList>
            <person name="Dunlap C."/>
        </authorList>
    </citation>
    <scope>NUCLEOTIDE SEQUENCE [LARGE SCALE GENOMIC DNA]</scope>
    <source>
        <strain evidence="12 13">DSM 25239</strain>
    </source>
</reference>
<dbReference type="Proteomes" id="UP000553776">
    <property type="component" value="Unassembled WGS sequence"/>
</dbReference>
<evidence type="ECO:0000256" key="9">
    <source>
        <dbReference type="ARBA" id="ARBA00023136"/>
    </source>
</evidence>
<dbReference type="InterPro" id="IPR000802">
    <property type="entry name" value="Arsenical_pump_ArsB"/>
</dbReference>
<dbReference type="PRINTS" id="PR00758">
    <property type="entry name" value="ARSENICPUMP"/>
</dbReference>
<keyword evidence="7" id="KW-0059">Arsenical resistance</keyword>
<dbReference type="AlphaFoldDB" id="A0A841TY08"/>
<keyword evidence="5" id="KW-1003">Cell membrane</keyword>
<evidence type="ECO:0000256" key="10">
    <source>
        <dbReference type="SAM" id="Phobius"/>
    </source>
</evidence>
<evidence type="ECO:0000256" key="4">
    <source>
        <dbReference type="ARBA" id="ARBA00022448"/>
    </source>
</evidence>
<dbReference type="Pfam" id="PF03600">
    <property type="entry name" value="CitMHS"/>
    <property type="match status" value="1"/>
</dbReference>
<feature type="transmembrane region" description="Helical" evidence="10">
    <location>
        <begin position="305"/>
        <end position="323"/>
    </location>
</feature>
<comment type="subcellular location">
    <subcellularLocation>
        <location evidence="1">Cell membrane</location>
        <topology evidence="1">Multi-pass membrane protein</topology>
    </subcellularLocation>
</comment>
<feature type="transmembrane region" description="Helical" evidence="10">
    <location>
        <begin position="183"/>
        <end position="204"/>
    </location>
</feature>
<evidence type="ECO:0000256" key="6">
    <source>
        <dbReference type="ARBA" id="ARBA00022692"/>
    </source>
</evidence>
<dbReference type="PANTHER" id="PTHR43302">
    <property type="entry name" value="TRANSPORTER ARSB-RELATED"/>
    <property type="match status" value="1"/>
</dbReference>
<evidence type="ECO:0000256" key="3">
    <source>
        <dbReference type="ARBA" id="ARBA00009843"/>
    </source>
</evidence>
<name>A0A841TY08_9BACL</name>
<gene>
    <name evidence="12" type="ORF">H7B90_05280</name>
</gene>
<evidence type="ECO:0000256" key="2">
    <source>
        <dbReference type="ARBA" id="ARBA00006433"/>
    </source>
</evidence>
<proteinExistence type="inferred from homology"/>
<comment type="similarity">
    <text evidence="3">Belongs to the CitM (TC 2.A.11) transporter family.</text>
</comment>
<evidence type="ECO:0000256" key="5">
    <source>
        <dbReference type="ARBA" id="ARBA00022475"/>
    </source>
</evidence>
<evidence type="ECO:0000256" key="1">
    <source>
        <dbReference type="ARBA" id="ARBA00004651"/>
    </source>
</evidence>
<evidence type="ECO:0000256" key="7">
    <source>
        <dbReference type="ARBA" id="ARBA00022849"/>
    </source>
</evidence>
<protein>
    <submittedName>
        <fullName evidence="12">Arsenic transporter</fullName>
    </submittedName>
</protein>
<keyword evidence="4" id="KW-0813">Transport</keyword>
<keyword evidence="8 10" id="KW-1133">Transmembrane helix</keyword>
<keyword evidence="6 10" id="KW-0812">Transmembrane</keyword>
<sequence>MFDSVSDTLTLISFLMTVLLIMWRPKGLNEAIPATIGALVVWLAGGVSGGDLVDIAETVSGAAITIIATIVIAMVLESAGFFHWAAAGLAARAKGSGYRLFLYVNLVCFLMTLFFNNDGSILITTPILIILLNRLKLRNHQKIPYLLSGALIATASSAPIGVSNIVNLIALKIVGMTLYMHTMMMFVPATLGLLFMLGLLFLCMKRDLPRELPKVSVGYRLAGGPPGIGINHPLGPVPPLDNLKRQTRLMRNLFLFVFAVRLGLFGASYAGIPIEWVAVAGSVVLLSWRWAYLKIAPSDIIRKTPWHILIFAFGMYVLVYGLHNMGMTDRLVELFRPLVTGNLLNASLLMGGLLTALSTLFNNHPALMIGTLTLNQMGLDPLSLKIAYLANVIGSDIGSLLLPIGTLASLLWFHLLHKHKIKVEWKEYLKITAMVIPPTLVFTLISLYYWVKWIVPYTGL</sequence>
<comment type="caution">
    <text evidence="12">The sequence shown here is derived from an EMBL/GenBank/DDBJ whole genome shotgun (WGS) entry which is preliminary data.</text>
</comment>
<feature type="transmembrane region" description="Helical" evidence="10">
    <location>
        <begin position="343"/>
        <end position="361"/>
    </location>
</feature>
<feature type="transmembrane region" description="Helical" evidence="10">
    <location>
        <begin position="253"/>
        <end position="270"/>
    </location>
</feature>
<evidence type="ECO:0000313" key="12">
    <source>
        <dbReference type="EMBL" id="MBB6690811.1"/>
    </source>
</evidence>
<evidence type="ECO:0000256" key="8">
    <source>
        <dbReference type="ARBA" id="ARBA00022989"/>
    </source>
</evidence>
<dbReference type="PANTHER" id="PTHR43302:SF6">
    <property type="entry name" value="ARSENICAL PUMP MEMBRANE PROTEIN-RELATED"/>
    <property type="match status" value="1"/>
</dbReference>
<dbReference type="RefSeq" id="WP_185134812.1">
    <property type="nucleotide sequence ID" value="NZ_BORM01000002.1"/>
</dbReference>